<dbReference type="EMBL" id="BK032640">
    <property type="protein sequence ID" value="DAF52649.1"/>
    <property type="molecule type" value="Genomic_DNA"/>
</dbReference>
<protein>
    <submittedName>
        <fullName evidence="2">Uncharacterized protein</fullName>
    </submittedName>
</protein>
<proteinExistence type="predicted"/>
<reference evidence="2" key="1">
    <citation type="journal article" date="2021" name="Proc. Natl. Acad. Sci. U.S.A.">
        <title>A Catalog of Tens of Thousands of Viruses from Human Metagenomes Reveals Hidden Associations with Chronic Diseases.</title>
        <authorList>
            <person name="Tisza M.J."/>
            <person name="Buck C.B."/>
        </authorList>
    </citation>
    <scope>NUCLEOTIDE SEQUENCE</scope>
    <source>
        <strain evidence="2">CtnR613</strain>
    </source>
</reference>
<accession>A0A8S5SNS8</accession>
<evidence type="ECO:0000256" key="1">
    <source>
        <dbReference type="SAM" id="Coils"/>
    </source>
</evidence>
<name>A0A8S5SNS8_9CAUD</name>
<organism evidence="2">
    <name type="scientific">Siphoviridae sp. ctnR613</name>
    <dbReference type="NCBI Taxonomy" id="2827939"/>
    <lineage>
        <taxon>Viruses</taxon>
        <taxon>Duplodnaviria</taxon>
        <taxon>Heunggongvirae</taxon>
        <taxon>Uroviricota</taxon>
        <taxon>Caudoviricetes</taxon>
    </lineage>
</organism>
<keyword evidence="1" id="KW-0175">Coiled coil</keyword>
<evidence type="ECO:0000313" key="2">
    <source>
        <dbReference type="EMBL" id="DAF52649.1"/>
    </source>
</evidence>
<sequence length="145" mass="17080">MSKKKRDENLRKAIERFKQYKIIDCQIVNKQDKLKKIESKVEYGGLSTDPFRTQGGDCTARENKIASFIDEKDRLKKEIKELEKEYAILTKAFETLTTNEKIVIEENILNENSLTWISTHSLYYSERQLKRIKLAGMIKIKKCLM</sequence>
<feature type="coiled-coil region" evidence="1">
    <location>
        <begin position="65"/>
        <end position="99"/>
    </location>
</feature>